<evidence type="ECO:0000256" key="1">
    <source>
        <dbReference type="ARBA" id="ARBA00004141"/>
    </source>
</evidence>
<feature type="transmembrane region" description="Helical" evidence="5">
    <location>
        <begin position="165"/>
        <end position="190"/>
    </location>
</feature>
<dbReference type="PANTHER" id="PTHR42718">
    <property type="entry name" value="MAJOR FACILITATOR SUPERFAMILY MULTIDRUG TRANSPORTER MFSC"/>
    <property type="match status" value="1"/>
</dbReference>
<evidence type="ECO:0000256" key="3">
    <source>
        <dbReference type="ARBA" id="ARBA00022989"/>
    </source>
</evidence>
<feature type="transmembrane region" description="Helical" evidence="5">
    <location>
        <begin position="60"/>
        <end position="81"/>
    </location>
</feature>
<keyword evidence="4 5" id="KW-0472">Membrane</keyword>
<feature type="transmembrane region" description="Helical" evidence="5">
    <location>
        <begin position="93"/>
        <end position="121"/>
    </location>
</feature>
<dbReference type="STRING" id="1427518.XSR1_10018"/>
<feature type="transmembrane region" description="Helical" evidence="5">
    <location>
        <begin position="35"/>
        <end position="53"/>
    </location>
</feature>
<dbReference type="Proteomes" id="UP000019202">
    <property type="component" value="Unassembled WGS sequence"/>
</dbReference>
<dbReference type="PANTHER" id="PTHR42718:SF39">
    <property type="entry name" value="ACTINORHODIN TRANSPORTER-RELATED"/>
    <property type="match status" value="1"/>
</dbReference>
<organism evidence="7 8">
    <name type="scientific">Xenorhabdus szentirmaii DSM 16338</name>
    <dbReference type="NCBI Taxonomy" id="1427518"/>
    <lineage>
        <taxon>Bacteria</taxon>
        <taxon>Pseudomonadati</taxon>
        <taxon>Pseudomonadota</taxon>
        <taxon>Gammaproteobacteria</taxon>
        <taxon>Enterobacterales</taxon>
        <taxon>Morganellaceae</taxon>
        <taxon>Xenorhabdus</taxon>
    </lineage>
</organism>
<comment type="caution">
    <text evidence="7">The sequence shown here is derived from an EMBL/GenBank/DDBJ whole genome shotgun (WGS) entry which is preliminary data.</text>
</comment>
<dbReference type="InterPro" id="IPR020846">
    <property type="entry name" value="MFS_dom"/>
</dbReference>
<gene>
    <name evidence="7" type="ORF">XSR1_10018</name>
</gene>
<evidence type="ECO:0000256" key="2">
    <source>
        <dbReference type="ARBA" id="ARBA00022692"/>
    </source>
</evidence>
<keyword evidence="8" id="KW-1185">Reference proteome</keyword>
<dbReference type="InterPro" id="IPR036259">
    <property type="entry name" value="MFS_trans_sf"/>
</dbReference>
<dbReference type="InterPro" id="IPR011701">
    <property type="entry name" value="MFS"/>
</dbReference>
<name>W1IRS9_9GAMM</name>
<dbReference type="Pfam" id="PF07690">
    <property type="entry name" value="MFS_1"/>
    <property type="match status" value="1"/>
</dbReference>
<protein>
    <submittedName>
        <fullName evidence="7">Transporter</fullName>
    </submittedName>
</protein>
<evidence type="ECO:0000259" key="6">
    <source>
        <dbReference type="PROSITE" id="PS50850"/>
    </source>
</evidence>
<dbReference type="PROSITE" id="PS50850">
    <property type="entry name" value="MFS"/>
    <property type="match status" value="1"/>
</dbReference>
<proteinExistence type="predicted"/>
<evidence type="ECO:0000313" key="8">
    <source>
        <dbReference type="Proteomes" id="UP000019202"/>
    </source>
</evidence>
<dbReference type="GO" id="GO:0016020">
    <property type="term" value="C:membrane"/>
    <property type="evidence" value="ECO:0007669"/>
    <property type="project" value="UniProtKB-SubCell"/>
</dbReference>
<comment type="subcellular location">
    <subcellularLocation>
        <location evidence="1">Membrane</location>
        <topology evidence="1">Multi-pass membrane protein</topology>
    </subcellularLocation>
</comment>
<evidence type="ECO:0000256" key="4">
    <source>
        <dbReference type="ARBA" id="ARBA00023136"/>
    </source>
</evidence>
<feature type="domain" description="Major facilitator superfamily (MFS) profile" evidence="6">
    <location>
        <begin position="1"/>
        <end position="194"/>
    </location>
</feature>
<accession>W1IRS9</accession>
<dbReference type="EMBL" id="CBXF010000001">
    <property type="protein sequence ID" value="CDL80533.1"/>
    <property type="molecule type" value="Genomic_DNA"/>
</dbReference>
<evidence type="ECO:0000313" key="7">
    <source>
        <dbReference type="EMBL" id="CDL80533.1"/>
    </source>
</evidence>
<dbReference type="GeneID" id="97127103"/>
<dbReference type="Gene3D" id="1.20.1250.20">
    <property type="entry name" value="MFS general substrate transporter like domains"/>
    <property type="match status" value="1"/>
</dbReference>
<dbReference type="AlphaFoldDB" id="W1IRS9"/>
<keyword evidence="2 5" id="KW-0812">Transmembrane</keyword>
<sequence length="204" mass="22335">MILFIYSTSSSLFLVLALFLQKGLGFNALEAGLIFAPASIGFVLSSLSAPYWIKRFGNHVLTIGTLLYVISFIALMIFIAILPPISSSMTFPLFGVVPILLLLGYGQGFIMTPLLNVILAFVHVRFAGMASGVIATLQQIGAAFGVAVVSVFIQRHINNVDPISFLAYQNAFVQSMLYNVFAIFVVCYLLKKLLRTENLTQKNN</sequence>
<dbReference type="GO" id="GO:0022857">
    <property type="term" value="F:transmembrane transporter activity"/>
    <property type="evidence" value="ECO:0007669"/>
    <property type="project" value="InterPro"/>
</dbReference>
<keyword evidence="3 5" id="KW-1133">Transmembrane helix</keyword>
<feature type="transmembrane region" description="Helical" evidence="5">
    <location>
        <begin position="133"/>
        <end position="153"/>
    </location>
</feature>
<dbReference type="RefSeq" id="WP_244590077.1">
    <property type="nucleotide sequence ID" value="NZ_CAWLWS010000001.1"/>
</dbReference>
<reference evidence="7" key="1">
    <citation type="submission" date="2013-11" db="EMBL/GenBank/DDBJ databases">
        <title>Draft genome sequence and annotation of the entomopathogenic bacteria, Xenorhabdus cabanillasi strain JM26 and Xenorhabdus szentirmai strain DSM 16338.</title>
        <authorList>
            <person name="Gualtieri M."/>
            <person name="Ogier J.C."/>
            <person name="Pages S."/>
            <person name="Givaudan A."/>
            <person name="Gaudriault S."/>
        </authorList>
    </citation>
    <scope>NUCLEOTIDE SEQUENCE [LARGE SCALE GENOMIC DNA]</scope>
    <source>
        <strain evidence="7">DSM 16338</strain>
    </source>
</reference>
<dbReference type="SUPFAM" id="SSF103473">
    <property type="entry name" value="MFS general substrate transporter"/>
    <property type="match status" value="1"/>
</dbReference>
<evidence type="ECO:0000256" key="5">
    <source>
        <dbReference type="SAM" id="Phobius"/>
    </source>
</evidence>